<reference evidence="2 3" key="1">
    <citation type="journal article" date="2017" name="Nat. Commun.">
        <title>Genome assembly with in vitro proximity ligation data and whole-genome triplication in lettuce.</title>
        <authorList>
            <person name="Reyes-Chin-Wo S."/>
            <person name="Wang Z."/>
            <person name="Yang X."/>
            <person name="Kozik A."/>
            <person name="Arikit S."/>
            <person name="Song C."/>
            <person name="Xia L."/>
            <person name="Froenicke L."/>
            <person name="Lavelle D.O."/>
            <person name="Truco M.J."/>
            <person name="Xia R."/>
            <person name="Zhu S."/>
            <person name="Xu C."/>
            <person name="Xu H."/>
            <person name="Xu X."/>
            <person name="Cox K."/>
            <person name="Korf I."/>
            <person name="Meyers B.C."/>
            <person name="Michelmore R.W."/>
        </authorList>
    </citation>
    <scope>NUCLEOTIDE SEQUENCE [LARGE SCALE GENOMIC DNA]</scope>
    <source>
        <strain evidence="3">cv. Salinas</strain>
        <tissue evidence="2">Seedlings</tissue>
    </source>
</reference>
<evidence type="ECO:0000313" key="3">
    <source>
        <dbReference type="Proteomes" id="UP000235145"/>
    </source>
</evidence>
<dbReference type="EMBL" id="NBSK02000002">
    <property type="protein sequence ID" value="KAJ0220564.1"/>
    <property type="molecule type" value="Genomic_DNA"/>
</dbReference>
<dbReference type="PANTHER" id="PTHR33116:SF84">
    <property type="entry name" value="RNA-DIRECTED DNA POLYMERASE"/>
    <property type="match status" value="1"/>
</dbReference>
<feature type="domain" description="Reverse transcriptase" evidence="1">
    <location>
        <begin position="3834"/>
        <end position="4113"/>
    </location>
</feature>
<comment type="caution">
    <text evidence="2">The sequence shown here is derived from an EMBL/GenBank/DDBJ whole genome shotgun (WGS) entry which is preliminary data.</text>
</comment>
<dbReference type="SUPFAM" id="SSF56219">
    <property type="entry name" value="DNase I-like"/>
    <property type="match status" value="1"/>
</dbReference>
<dbReference type="InterPro" id="IPR026960">
    <property type="entry name" value="RVT-Znf"/>
</dbReference>
<dbReference type="Pfam" id="PF00078">
    <property type="entry name" value="RVT_1"/>
    <property type="match status" value="1"/>
</dbReference>
<dbReference type="CDD" id="cd01650">
    <property type="entry name" value="RT_nLTR_like"/>
    <property type="match status" value="1"/>
</dbReference>
<evidence type="ECO:0000259" key="1">
    <source>
        <dbReference type="PROSITE" id="PS50878"/>
    </source>
</evidence>
<sequence>MRPKGTRIIIGWDPDEVVVMPLDANSQVMHCQILFIKENKRLFCSFVYACNYYIDRRKLWNSLEKHYCLVADCPWLIAGDFNVTRDLVDSIAGNSKITRGMVDFNECINRIEVQDINCNGLHYTWNQRPRGAYGVLKKLDRVLGNLKFIEDFPNVFANFQPYRNSDHSPMIIKFPIKKKFKIRPFKFVNSLVLSDNFLAIVDNVWKSEIEGFGMFRLCQKLKLLKKPLRKLLNLHGNFAEKISKCREELCRVQSSLDLDPYNEDLRFEEGVYLQSFLNASWEEESYLKQRAKVHWLKEGDYNSAYFHKVVKGKININRIETILDGNGKWKEGEEAFKVIVDYFSEFLGVEHDVVPIVRPDNLFSKKLDNQQALDMVKDVTNEEIKAALFDIDDDKAPGPDGFSSKFFKKAWMIVGNDFCYAVKEFFLSKKILKEVNATVIALVPKVPTPGKVGDYRPISCCNVIYKCISKVINLSRIIILIIKFPIKKKFKIRSFKFVNSLVLSDNFLAIVDNVWKSEIEGFGMFRLCQKLKLLKKPLRKLLNLHGNFAEKISKCREELCRVQSSLDLDPYNEDLRFEEGVYLQSFLNASWEEESYLKQRAKVHWLKEGDYNSAYFHKVVKGKININRIETILDGNGKWKEGEEAFKVIVDYFSEFLGVEHDVVPIVRPDNLFSKKLDNQQALDMVKDVTNEEIKAALFDIDDDKAPGPDGFSSKFFKKAWMIVGNDFCYAVKEFFLSKKILKEVNATVIALVPKVPTPGKVGDYRPISCCNVIYKCISKVINLSRIIILIIKFPIKKKFKIRPFKFVNSLVLSDNFLAIVDNVWKSEIEGFGMFRLCQKLKLLKKPLRKLLNLHGNFAEKISKCREELCRVQSSLDLDPYNEDLRFEEGVYLQSFLNASWEEESYLKQRAKVHWLKEGDYNSAYFHKVVKGKININRIETILDGNGKWKEGEEAFKVIVDYFSEFLGVEHDVVPIVRPDNLFSKKLDNQQALDMVKDVTNEEIKAALFDIDDDKAPGPDGFSSKFFKKAWMIVGNDFCYAVKEFFLSKKILKEVNATVIALVPKVPTPGKVGDYRPISCCNVIYKCISKVINLSRIIILIIKFPIKKKFKIRSFKFVNSLVLSDNFLAIVDNVWKSEIEGFGMFRLCQKLKLLKKPLRKLLNLHGNFAEKISKCREELCRVQSSLDLDPYNEDLRFEEGVYLQSFLNASWEEESYLKQRAKVHWLKEGDYNSAYFHKVVKGKININRIETILDGNGKWKEGEEAFKVIVDYFSEFLGVEHDVVPIVRPDNLFSKKLDNQQALDMVKDVTNEEIKAALFDIDDDKAPGPDGFSSKFFKKAWMIVGNDFCYAVKEFFLSKKILKEVNATVIALVPKVPTPGKVGDYRPISCCNVIYKCISKVINLSRIIILIIKFPIKKKFKIRPFKFVNSLVLSDNFLAIVDNVWKSEIEGFGMFRLCQKLKLLKKPLRKLLNLHGNFAEKISKCREELCRVQSSLDLDPYNEDLRFEEGVYLQSFLNASWEEESYLKQRAKVHWLKEGDYNSAYFHKVVKGKININRIETILDGNGKWKEGEEAFKVIVDYFSEFLGVEHDVVPIVRPDNLFSKKLDNQQALDMVKDVTNEEIKAALFDIDDDKAPGPDGFSSKFFKKAWMIVGNDFCYAVKEFFLSKKILKEVNATVIALVPKVPTPGKVGDYRPISCCNVIYKCISKVINLSRIIILIIKFPIKKKFKIRSFKFVNSLVLSDNFLAIVDNVWKSEIEGFGMFRLCQKLKLLKKPLRKLLNLHGNFAEKISKCREELCRVQSSLDLDPYNEDLRFEEGVYLQSFLNASWEEESYLKQRAKVHWLKEGDYNSAYFHKVVKGKININRIETILDGNGKWKEGEEAFKVIVDYFSEFLGVEHDVVPIVRPDNLFSKKLDNQQALDMVKDVTNEEIKAALFDIDDDKAPGPDGFSSKFFKKAWMIVGNDFCYAVKEFFLSKKILKEVNATVIALVPKVPTPGKVGDYRPISCCNVIYKCISKVINLSRIIILIIKFPIKKKFKIRPFKFVNSLVLSDNFLAIVDNVWKSEIEGFGMFRLCQKLKLLKKPLRKLLNLHGNFAEKISKCREELCRVQSSLDLDPYNEDLRFEEGVYLQSFLNASWEEESYLKQRAKVHWLKEGDYNSAYFHKVVKGKININRIETILDGNGKWKEGEEAFKVIVDYFSEFLGVEHDVVPIVRPDNLFSKKLDNQQALDMVKDVTNEEIKAALFDIDDDKAPGPDGFSSKFFKKAWMIVGNDFCYAVKEFFLSKKILKEVNATVIALVPKVPTPGKVGDYRPISCCNVIYKCISKVINLSRIIILIIKFPIKKKFKIRSFKFVNSLVLSDNFLAIVDNVWKSEIEGFGMFRLCQKLKLLKKPLRKLLNLHGNFAEKISKCREELCRVQSSLDLDPYNEDLRFEEGVYLQSFLNASWEEESYLKQRAKVHWLKEGDYNSAYFHKVVKGKININRIETILDGNGKWKEGEEAFKVIVDYFSEFLGVEHDVVPIVRPDNLFSKKLDNQQALDMVKDVTNEEIKAALFDIDDDKAPGPDGFSSKFFKKAWMIVGNDFCYAVKEFFLSKKILKEVNATVIALVPKVPTPGKVGDYRPISCCNVIYKCISKVINLSRIIILIIKFPIKKKFKIRPFKFVNSLVLSDNFLAIVDNVWKSEIEGFGMFRLCQKLKLLKKPLRKLLNLHGNFAEKISKCREELCRVQSSLDLDPYNEDLRFEEGVYLQSFLNASWEEESYLKQRAKVHWLKEGDYNSAYFHKVVKGKININRIETILDGNGKWKEGEEAFKVIVDYFSEFLGVEHDVVPIVRPDNLFSKKLDNQQALDMVKDVTNEEIKAALFDIDDDKAPGPDGFSSKFFKKAWMIVGNDFCYAVKEFFLSKKILKEVNATVIALVPKVPTPGKVGDYRPISCCNVIYKCISKVINLSRIIILIIKFPIKKKFKIRSFKFVNSLVLSDNFLAIVDNVWKSEIEGFGMFRLCQKLKLLKKPLRKLLNLHGNFAEKISKCREELCRVQSSLDLDPYNEDLRFEEGVYLQSFLNASWEEESYLKQRAKVHWLKEGDYNSAYFHKVVKGKININRIETILDGNGKWKEGEEAFKVIVDYFSEFLGVEHDVVPIVRPDNLFSKKLDNQQALDMVKDVTNEEIKAALFDIDDDKAPGPDGFSSKFFKKAWMIVGNDFCYAVKEFFLSKKILKEVNATVIALVPKVPTPGKVGDYRPISCCNVIYKCISKVINLSRIIILIIKFPIKKKFKIRPFKFVNSLVLSDNFLAIVDNVWKSEIEGFGMFRLCQKLKLLKKPLRKLLNLHGNFAEKISKCREELCRVQSSLDLDPYNEDLRFEEGVYLQSFLNASWEEESYLKQRAKVHWLKEGDYNSAYFHKVVKGKININRIETILDGNGKWKEGEEAFKVIVDYFSEFLGVEHDVVPIVRPDNLFSKKLDNQQALDMVKDVTNEEIKAALFDIDDDKAPGPDGFSSKFFKKAWMIVGNDFCYAVKEFFLSKKILKEVNATVIALVPKVPTPGKVGDYRPISCCNVIYKCISKVINLSRIIILIIKFPIKKKFKIRSFKFVNSLVLSDNFLAIVDNVWKSEIEGFGMFRLCQKLKLLKKPLRKLLNLHGNFAEKISKCREELCRVQSSLDLDPYNEDLRFEEGVYLQSFLNASWEEESYLKQRAKVHWLKEGDYNSAYFHKVVKGKININRIETILDGNGKWKEGEEAFKVIVDYFSEFLGVEHDVVPIVRPDNLFSKKLDNQQALDMVKDVTNEEIKAALFDIDDDKAPGPDGFSSKFFKKAWMIVGNDFCYAVKEFFLSKKILKEVNATVIALVPKVPTPGKVGDYRPISCCNVIYKCISKVIVNRIREHLGYLVSENQSAFIPGRSILDNVLLSQELVKGYHIDRGFARCAMKVDIQKAYDTVSWRFLQDILKEFGFHEFMISWIMNCVTTSSFMININGSFHGFFQGKRGLRQGCPLSPYLFTLVMEVFNLMFQRCIKESKEFKYHWRCKEQKLTHLCFADDLMVFCHGNSGSIRVVKKAMDEFANSAGLVPNLAKSHIFFGNVKEPFKRKILRILPFVEGKLPMKYLGIPLISTKLFNRDCKGLIDKVKKRVNDWKNKSLSYAGRLQLISAVLASLPVYWASVVLLPKGIIKEVEKIMRNFLWNSGQNCKGIAKVSWNKICKPKIYGGLGLKNLKDWNIALLSSRIWKLISGEITNAGYNIRDKVSDVIVDENWSWPAEWIEMIPRLSNFPVPRIIREKKDEVYWVNYKGNIVPFAVNQVSSSITRHEPIVDWYDLVWFQNRIPSHCFILWLAILGRLRTQDRMKRWKNSIEFNCVFCNAQLDSHSHLFFDCKFSKDVWKLMKNKVKIKHNPGNWFEIINELQYLLKKKNISNFIKKIALAASVYHIWNERNKRLFGKQSNSVDNVVKVITEDIRLKMFSLKLGYLGLNEEICKQWNGLFGNRIDKGATGLSLILDDSLNCSWWNNSMCVSGYYNKEDFLEDWKKIDLKNKGKMDNFVFQVVSHRAVWMENNILYYDCYYLEDIIKEWGYFGHSLIVGGDGNWRVSVVDRSKGNIGNFNWVEDLLNFGCFIIHGRRWGEGQYGQTYVKGFYCCYLVKNFWTLDGVNKKKKRDQTKINGLRCSRKVIIILVKGQKWNYWRWVNSVIYEGVHFQYFYKGIDGHGIFTNFSLKIGLQLGLIPSIIWFRHYDVVKFHQYLEFIFIYCEFPPWKQGVYSQGFDGYGIFIAFSLKSELHLGLIPSFIWLRPYEVDFYHFQLGFLNCYDLPSWKRGVYIKGIDGIGIFITFSLKSEPPPWKQDNTWNGTWKIRSEQRWLDEDCKKWKIGNRDKREDDSLAFYSNILLRLRTQDRMKKWKDGSFFCCVFCKDQEDSHCHLFFECNFPMEVWSKVKRKLNIMHKDGNWFEVIQEFQVTLKKKNIENFIKKCAIVATVYHIWRERNRRLFGKEINSIDLVVHRIMEDIRLKLFGLKFGYLGLNAEICKRWNIPVKNVNGLDGD</sequence>
<keyword evidence="3" id="KW-1185">Reference proteome</keyword>
<dbReference type="InterPro" id="IPR043502">
    <property type="entry name" value="DNA/RNA_pol_sf"/>
</dbReference>
<name>A0A9R1XT02_LACSA</name>
<dbReference type="SUPFAM" id="SSF56672">
    <property type="entry name" value="DNA/RNA polymerases"/>
    <property type="match status" value="1"/>
</dbReference>
<dbReference type="PROSITE" id="PS50878">
    <property type="entry name" value="RT_POL"/>
    <property type="match status" value="1"/>
</dbReference>
<dbReference type="InterPro" id="IPR000477">
    <property type="entry name" value="RT_dom"/>
</dbReference>
<protein>
    <recommendedName>
        <fullName evidence="1">Reverse transcriptase domain-containing protein</fullName>
    </recommendedName>
</protein>
<evidence type="ECO:0000313" key="2">
    <source>
        <dbReference type="EMBL" id="KAJ0220564.1"/>
    </source>
</evidence>
<dbReference type="InterPro" id="IPR036691">
    <property type="entry name" value="Endo/exonu/phosph_ase_sf"/>
</dbReference>
<dbReference type="PANTHER" id="PTHR33116">
    <property type="entry name" value="REVERSE TRANSCRIPTASE ZINC-BINDING DOMAIN-CONTAINING PROTEIN-RELATED-RELATED"/>
    <property type="match status" value="1"/>
</dbReference>
<organism evidence="2 3">
    <name type="scientific">Lactuca sativa</name>
    <name type="common">Garden lettuce</name>
    <dbReference type="NCBI Taxonomy" id="4236"/>
    <lineage>
        <taxon>Eukaryota</taxon>
        <taxon>Viridiplantae</taxon>
        <taxon>Streptophyta</taxon>
        <taxon>Embryophyta</taxon>
        <taxon>Tracheophyta</taxon>
        <taxon>Spermatophyta</taxon>
        <taxon>Magnoliopsida</taxon>
        <taxon>eudicotyledons</taxon>
        <taxon>Gunneridae</taxon>
        <taxon>Pentapetalae</taxon>
        <taxon>asterids</taxon>
        <taxon>campanulids</taxon>
        <taxon>Asterales</taxon>
        <taxon>Asteraceae</taxon>
        <taxon>Cichorioideae</taxon>
        <taxon>Cichorieae</taxon>
        <taxon>Lactucinae</taxon>
        <taxon>Lactuca</taxon>
    </lineage>
</organism>
<gene>
    <name evidence="2" type="ORF">LSAT_V11C200050570</name>
</gene>
<proteinExistence type="predicted"/>
<dbReference type="Gene3D" id="3.60.10.10">
    <property type="entry name" value="Endonuclease/exonuclease/phosphatase"/>
    <property type="match status" value="1"/>
</dbReference>
<accession>A0A9R1XT02</accession>
<dbReference type="Proteomes" id="UP000235145">
    <property type="component" value="Unassembled WGS sequence"/>
</dbReference>
<dbReference type="Pfam" id="PF13966">
    <property type="entry name" value="zf-RVT"/>
    <property type="match status" value="1"/>
</dbReference>